<sequence>MAVYYFDLRDGDELVVDEEGMELCDTVAVQNEAARSLAGIAWDAMRTEGTQAQQMAIEVRDVYGPVMEVRFTFVLKRMQ</sequence>
<dbReference type="Proteomes" id="UP000051660">
    <property type="component" value="Unassembled WGS sequence"/>
</dbReference>
<evidence type="ECO:0000259" key="1">
    <source>
        <dbReference type="Pfam" id="PF21834"/>
    </source>
</evidence>
<reference evidence="2 3" key="1">
    <citation type="submission" date="2014-03" db="EMBL/GenBank/DDBJ databases">
        <title>Bradyrhizobium valentinum sp. nov., isolated from effective nodules of Lupinus mariae-josephae, a lupine endemic of basic-lime soils in Eastern Spain.</title>
        <authorList>
            <person name="Duran D."/>
            <person name="Rey L."/>
            <person name="Navarro A."/>
            <person name="Busquets A."/>
            <person name="Imperial J."/>
            <person name="Ruiz-Argueso T."/>
        </authorList>
    </citation>
    <scope>NUCLEOTIDE SEQUENCE [LARGE SCALE GENOMIC DNA]</scope>
    <source>
        <strain evidence="2 3">CCBAU 23086</strain>
    </source>
</reference>
<dbReference type="RefSeq" id="WP_057861655.1">
    <property type="nucleotide sequence ID" value="NZ_LLYB01000108.1"/>
</dbReference>
<dbReference type="InterPro" id="IPR054189">
    <property type="entry name" value="DUF6894"/>
</dbReference>
<feature type="domain" description="DUF6894" evidence="1">
    <location>
        <begin position="4"/>
        <end position="72"/>
    </location>
</feature>
<protein>
    <recommendedName>
        <fullName evidence="1">DUF6894 domain-containing protein</fullName>
    </recommendedName>
</protein>
<accession>A0A0R3MEI3</accession>
<name>A0A0R3MEI3_9BRAD</name>
<organism evidence="2 3">
    <name type="scientific">Bradyrhizobium lablabi</name>
    <dbReference type="NCBI Taxonomy" id="722472"/>
    <lineage>
        <taxon>Bacteria</taxon>
        <taxon>Pseudomonadati</taxon>
        <taxon>Pseudomonadota</taxon>
        <taxon>Alphaproteobacteria</taxon>
        <taxon>Hyphomicrobiales</taxon>
        <taxon>Nitrobacteraceae</taxon>
        <taxon>Bradyrhizobium</taxon>
    </lineage>
</organism>
<comment type="caution">
    <text evidence="2">The sequence shown here is derived from an EMBL/GenBank/DDBJ whole genome shotgun (WGS) entry which is preliminary data.</text>
</comment>
<dbReference type="Pfam" id="PF21834">
    <property type="entry name" value="DUF6894"/>
    <property type="match status" value="1"/>
</dbReference>
<evidence type="ECO:0000313" key="3">
    <source>
        <dbReference type="Proteomes" id="UP000051660"/>
    </source>
</evidence>
<dbReference type="AlphaFoldDB" id="A0A0R3MEI3"/>
<proteinExistence type="predicted"/>
<gene>
    <name evidence="2" type="ORF">CQ14_40250</name>
</gene>
<dbReference type="EMBL" id="LLYB01000108">
    <property type="protein sequence ID" value="KRR18300.1"/>
    <property type="molecule type" value="Genomic_DNA"/>
</dbReference>
<dbReference type="OrthoDB" id="7863142at2"/>
<evidence type="ECO:0000313" key="2">
    <source>
        <dbReference type="EMBL" id="KRR18300.1"/>
    </source>
</evidence>